<proteinExistence type="inferred from homology"/>
<dbReference type="Gene3D" id="3.40.190.150">
    <property type="entry name" value="Bordetella uptake gene, domain 1"/>
    <property type="match status" value="1"/>
</dbReference>
<dbReference type="PANTHER" id="PTHR42928">
    <property type="entry name" value="TRICARBOXYLATE-BINDING PROTEIN"/>
    <property type="match status" value="1"/>
</dbReference>
<dbReference type="Pfam" id="PF03401">
    <property type="entry name" value="TctC"/>
    <property type="match status" value="1"/>
</dbReference>
<reference evidence="2 3" key="1">
    <citation type="submission" date="2016-10" db="EMBL/GenBank/DDBJ databases">
        <title>Complete genome sequences of three Cupriavidus strains isolated from various Malaysian environments.</title>
        <authorList>
            <person name="Abdullah A.A.-A."/>
            <person name="Shafie N.A.H."/>
            <person name="Lau N.S."/>
        </authorList>
    </citation>
    <scope>NUCLEOTIDE SEQUENCE [LARGE SCALE GENOMIC DNA]</scope>
    <source>
        <strain evidence="2 3">USMAA1020</strain>
    </source>
</reference>
<evidence type="ECO:0000313" key="2">
    <source>
        <dbReference type="EMBL" id="AOZ05637.1"/>
    </source>
</evidence>
<dbReference type="RefSeq" id="WP_071068790.1">
    <property type="nucleotide sequence ID" value="NZ_CP017754.1"/>
</dbReference>
<dbReference type="InterPro" id="IPR005064">
    <property type="entry name" value="BUG"/>
</dbReference>
<accession>A0ABM6F2S0</accession>
<evidence type="ECO:0000256" key="1">
    <source>
        <dbReference type="ARBA" id="ARBA00006987"/>
    </source>
</evidence>
<comment type="similarity">
    <text evidence="1">Belongs to the UPF0065 (bug) family.</text>
</comment>
<protein>
    <submittedName>
        <fullName evidence="2">Uncharacterized protein</fullName>
    </submittedName>
</protein>
<dbReference type="Gene3D" id="3.40.190.10">
    <property type="entry name" value="Periplasmic binding protein-like II"/>
    <property type="match status" value="1"/>
</dbReference>
<gene>
    <name evidence="2" type="ORF">BKK80_07355</name>
</gene>
<dbReference type="EMBL" id="CP017754">
    <property type="protein sequence ID" value="AOZ05637.1"/>
    <property type="molecule type" value="Genomic_DNA"/>
</dbReference>
<evidence type="ECO:0000313" key="3">
    <source>
        <dbReference type="Proteomes" id="UP000177515"/>
    </source>
</evidence>
<keyword evidence="3" id="KW-1185">Reference proteome</keyword>
<dbReference type="InterPro" id="IPR042100">
    <property type="entry name" value="Bug_dom1"/>
</dbReference>
<sequence>MFGALPSSMPHARAGKLHALAILDATRFPLMPEVPTLRELGFNDTEASAWFGVVAPARTPRAIGAQPMMPGSPEAFGRFVEDERARWIPVAKALGVGAERAAPGPQP</sequence>
<dbReference type="Proteomes" id="UP000177515">
    <property type="component" value="Chromosome 1"/>
</dbReference>
<dbReference type="PANTHER" id="PTHR42928:SF5">
    <property type="entry name" value="BLR1237 PROTEIN"/>
    <property type="match status" value="1"/>
</dbReference>
<name>A0ABM6F2S0_9BURK</name>
<organism evidence="2 3">
    <name type="scientific">Cupriavidus malaysiensis</name>
    <dbReference type="NCBI Taxonomy" id="367825"/>
    <lineage>
        <taxon>Bacteria</taxon>
        <taxon>Pseudomonadati</taxon>
        <taxon>Pseudomonadota</taxon>
        <taxon>Betaproteobacteria</taxon>
        <taxon>Burkholderiales</taxon>
        <taxon>Burkholderiaceae</taxon>
        <taxon>Cupriavidus</taxon>
    </lineage>
</organism>